<proteinExistence type="predicted"/>
<reference evidence="1" key="1">
    <citation type="journal article" date="2023" name="IScience">
        <title>Live-bearing cockroach genome reveals convergent evolutionary mechanisms linked to viviparity in insects and beyond.</title>
        <authorList>
            <person name="Fouks B."/>
            <person name="Harrison M.C."/>
            <person name="Mikhailova A.A."/>
            <person name="Marchal E."/>
            <person name="English S."/>
            <person name="Carruthers M."/>
            <person name="Jennings E.C."/>
            <person name="Chiamaka E.L."/>
            <person name="Frigard R.A."/>
            <person name="Pippel M."/>
            <person name="Attardo G.M."/>
            <person name="Benoit J.B."/>
            <person name="Bornberg-Bauer E."/>
            <person name="Tobe S.S."/>
        </authorList>
    </citation>
    <scope>NUCLEOTIDE SEQUENCE</scope>
    <source>
        <strain evidence="1">Stay&amp;Tobe</strain>
    </source>
</reference>
<accession>A0AAD8AEN1</accession>
<dbReference type="EMBL" id="JASPKZ010001627">
    <property type="protein sequence ID" value="KAJ9597196.1"/>
    <property type="molecule type" value="Genomic_DNA"/>
</dbReference>
<name>A0AAD8AEN1_DIPPU</name>
<keyword evidence="2" id="KW-1185">Reference proteome</keyword>
<dbReference type="AlphaFoldDB" id="A0AAD8AEN1"/>
<gene>
    <name evidence="1" type="ORF">L9F63_026914</name>
</gene>
<dbReference type="Proteomes" id="UP001233999">
    <property type="component" value="Unassembled WGS sequence"/>
</dbReference>
<evidence type="ECO:0000313" key="2">
    <source>
        <dbReference type="Proteomes" id="UP001233999"/>
    </source>
</evidence>
<organism evidence="1 2">
    <name type="scientific">Diploptera punctata</name>
    <name type="common">Pacific beetle cockroach</name>
    <dbReference type="NCBI Taxonomy" id="6984"/>
    <lineage>
        <taxon>Eukaryota</taxon>
        <taxon>Metazoa</taxon>
        <taxon>Ecdysozoa</taxon>
        <taxon>Arthropoda</taxon>
        <taxon>Hexapoda</taxon>
        <taxon>Insecta</taxon>
        <taxon>Pterygota</taxon>
        <taxon>Neoptera</taxon>
        <taxon>Polyneoptera</taxon>
        <taxon>Dictyoptera</taxon>
        <taxon>Blattodea</taxon>
        <taxon>Blaberoidea</taxon>
        <taxon>Blaberidae</taxon>
        <taxon>Diplopterinae</taxon>
        <taxon>Diploptera</taxon>
    </lineage>
</organism>
<protein>
    <submittedName>
        <fullName evidence="1">Uncharacterized protein</fullName>
    </submittedName>
</protein>
<reference evidence="1" key="2">
    <citation type="submission" date="2023-05" db="EMBL/GenBank/DDBJ databases">
        <authorList>
            <person name="Fouks B."/>
        </authorList>
    </citation>
    <scope>NUCLEOTIDE SEQUENCE</scope>
    <source>
        <strain evidence="1">Stay&amp;Tobe</strain>
        <tissue evidence="1">Testes</tissue>
    </source>
</reference>
<evidence type="ECO:0000313" key="1">
    <source>
        <dbReference type="EMBL" id="KAJ9597196.1"/>
    </source>
</evidence>
<feature type="non-terminal residue" evidence="1">
    <location>
        <position position="153"/>
    </location>
</feature>
<sequence length="153" mass="17058">MNILSSSRKIISDCGKSSETGVLRRSRLVTCVKNSVMQRVVPMLQINGSKISALNGVLEIERTDGANFTLESGTRIGKSRRDGDNVDEEPEVTLDEIENTEPQELMADFENFSKKLTFRVKVLPGLILKMGRNSGGFNFGMELDQKDFEDLQV</sequence>
<comment type="caution">
    <text evidence="1">The sequence shown here is derived from an EMBL/GenBank/DDBJ whole genome shotgun (WGS) entry which is preliminary data.</text>
</comment>